<evidence type="ECO:0000313" key="3">
    <source>
        <dbReference type="Proteomes" id="UP000039865"/>
    </source>
</evidence>
<dbReference type="EMBL" id="CCKQ01012158">
    <property type="protein sequence ID" value="CDW83767.1"/>
    <property type="molecule type" value="Genomic_DNA"/>
</dbReference>
<dbReference type="InterPro" id="IPR050821">
    <property type="entry name" value="Cytosolic_carboxypeptidase"/>
</dbReference>
<dbReference type="PANTHER" id="PTHR12756">
    <property type="entry name" value="CYTOSOLIC CARBOXYPEPTIDASE"/>
    <property type="match status" value="1"/>
</dbReference>
<keyword evidence="2" id="KW-0121">Carboxypeptidase</keyword>
<reference evidence="2 3" key="1">
    <citation type="submission" date="2014-06" db="EMBL/GenBank/DDBJ databases">
        <authorList>
            <person name="Swart Estienne"/>
        </authorList>
    </citation>
    <scope>NUCLEOTIDE SEQUENCE [LARGE SCALE GENOMIC DNA]</scope>
    <source>
        <strain evidence="2 3">130c</strain>
    </source>
</reference>
<evidence type="ECO:0000313" key="2">
    <source>
        <dbReference type="EMBL" id="CDW83767.1"/>
    </source>
</evidence>
<proteinExistence type="predicted"/>
<gene>
    <name evidence="2" type="primary">Contig8176.g8720</name>
    <name evidence="2" type="ORF">STYLEM_12817</name>
</gene>
<sequence>MDLHAHAGKRGCFIYGNHFEEFDYQVKSMMFPKLISMNTMNFDFEESNFTEKLMTKKDKNQQQTKDLKTREGAGRVAIHKDCGNLIYSYTMECNYACGIKLNKLNKRLDTTTNKFINEADPILDQNSKIYKQYFEDLSKYTGNNDQQIPSVKFNASIMGDIGQASMIAVLDLVDKNPLTRIYGTYSQQVIDDVMYRASLLIPEEEKLKITKMRKTVKKSKKKKIQSKSVKRPTEENAQKTLNIDEIELAEKLKTKKTTKKAKI</sequence>
<dbReference type="OrthoDB" id="10253041at2759"/>
<keyword evidence="2" id="KW-0378">Hydrolase</keyword>
<evidence type="ECO:0000256" key="1">
    <source>
        <dbReference type="ARBA" id="ARBA00001947"/>
    </source>
</evidence>
<keyword evidence="2" id="KW-0645">Protease</keyword>
<organism evidence="2 3">
    <name type="scientific">Stylonychia lemnae</name>
    <name type="common">Ciliate</name>
    <dbReference type="NCBI Taxonomy" id="5949"/>
    <lineage>
        <taxon>Eukaryota</taxon>
        <taxon>Sar</taxon>
        <taxon>Alveolata</taxon>
        <taxon>Ciliophora</taxon>
        <taxon>Intramacronucleata</taxon>
        <taxon>Spirotrichea</taxon>
        <taxon>Stichotrichia</taxon>
        <taxon>Sporadotrichida</taxon>
        <taxon>Oxytrichidae</taxon>
        <taxon>Stylonychinae</taxon>
        <taxon>Stylonychia</taxon>
    </lineage>
</organism>
<dbReference type="InParanoid" id="A0A078ARB2"/>
<dbReference type="GO" id="GO:0004180">
    <property type="term" value="F:carboxypeptidase activity"/>
    <property type="evidence" value="ECO:0007669"/>
    <property type="project" value="UniProtKB-KW"/>
</dbReference>
<dbReference type="PANTHER" id="PTHR12756:SF12">
    <property type="entry name" value="CYTOSOLIC CARBOXYPEPTIDASE-LIKE PROTEIN 5"/>
    <property type="match status" value="1"/>
</dbReference>
<dbReference type="Proteomes" id="UP000039865">
    <property type="component" value="Unassembled WGS sequence"/>
</dbReference>
<keyword evidence="3" id="KW-1185">Reference proteome</keyword>
<protein>
    <submittedName>
        <fullName evidence="2">Zinc carboxypeptidase family protein</fullName>
    </submittedName>
</protein>
<dbReference type="Gene3D" id="3.40.630.10">
    <property type="entry name" value="Zn peptidases"/>
    <property type="match status" value="1"/>
</dbReference>
<dbReference type="AlphaFoldDB" id="A0A078ARB2"/>
<comment type="cofactor">
    <cofactor evidence="1">
        <name>Zn(2+)</name>
        <dbReference type="ChEBI" id="CHEBI:29105"/>
    </cofactor>
</comment>
<name>A0A078ARB2_STYLE</name>
<accession>A0A078ARB2</accession>